<gene>
    <name evidence="1" type="ORF">NCTC11685_00237</name>
</gene>
<reference evidence="1 2" key="1">
    <citation type="submission" date="2018-06" db="EMBL/GenBank/DDBJ databases">
        <authorList>
            <consortium name="Pathogen Informatics"/>
            <person name="Doyle S."/>
        </authorList>
    </citation>
    <scope>NUCLEOTIDE SEQUENCE [LARGE SCALE GENOMIC DNA]</scope>
    <source>
        <strain evidence="1 2">NCTC11685</strain>
    </source>
</reference>
<evidence type="ECO:0000313" key="2">
    <source>
        <dbReference type="Proteomes" id="UP000254863"/>
    </source>
</evidence>
<sequence length="48" mass="5340">MSMDTRKEVLFVLIQEYAGLGVRAADTGAAPRVWRMGTAIRSQNRGCR</sequence>
<protein>
    <submittedName>
        <fullName evidence="1">Uncharacterized protein</fullName>
    </submittedName>
</protein>
<proteinExistence type="predicted"/>
<name>A0A7H4MZ24_9ENTR</name>
<comment type="caution">
    <text evidence="1">The sequence shown here is derived from an EMBL/GenBank/DDBJ whole genome shotgun (WGS) entry which is preliminary data.</text>
</comment>
<evidence type="ECO:0000313" key="1">
    <source>
        <dbReference type="EMBL" id="STV71305.1"/>
    </source>
</evidence>
<organism evidence="1 2">
    <name type="scientific">Klebsiella michiganensis</name>
    <dbReference type="NCBI Taxonomy" id="1134687"/>
    <lineage>
        <taxon>Bacteria</taxon>
        <taxon>Pseudomonadati</taxon>
        <taxon>Pseudomonadota</taxon>
        <taxon>Gammaproteobacteria</taxon>
        <taxon>Enterobacterales</taxon>
        <taxon>Enterobacteriaceae</taxon>
        <taxon>Klebsiella/Raoultella group</taxon>
        <taxon>Klebsiella</taxon>
    </lineage>
</organism>
<dbReference type="EMBL" id="UGMS01000001">
    <property type="protein sequence ID" value="STV71305.1"/>
    <property type="molecule type" value="Genomic_DNA"/>
</dbReference>
<dbReference type="AlphaFoldDB" id="A0A7H4MZ24"/>
<accession>A0A7H4MZ24</accession>
<dbReference type="Proteomes" id="UP000254863">
    <property type="component" value="Unassembled WGS sequence"/>
</dbReference>